<reference evidence="2" key="1">
    <citation type="submission" date="2020-11" db="EMBL/GenBank/DDBJ databases">
        <authorList>
            <consortium name="DOE Joint Genome Institute"/>
            <person name="Ahrendt S."/>
            <person name="Riley R."/>
            <person name="Andreopoulos W."/>
            <person name="Labutti K."/>
            <person name="Pangilinan J."/>
            <person name="Ruiz-Duenas F.J."/>
            <person name="Barrasa J.M."/>
            <person name="Sanchez-Garcia M."/>
            <person name="Camarero S."/>
            <person name="Miyauchi S."/>
            <person name="Serrano A."/>
            <person name="Linde D."/>
            <person name="Babiker R."/>
            <person name="Drula E."/>
            <person name="Ayuso-Fernandez I."/>
            <person name="Pacheco R."/>
            <person name="Padilla G."/>
            <person name="Ferreira P."/>
            <person name="Barriuso J."/>
            <person name="Kellner H."/>
            <person name="Castanera R."/>
            <person name="Alfaro M."/>
            <person name="Ramirez L."/>
            <person name="Pisabarro A.G."/>
            <person name="Kuo A."/>
            <person name="Tritt A."/>
            <person name="Lipzen A."/>
            <person name="He G."/>
            <person name="Yan M."/>
            <person name="Ng V."/>
            <person name="Cullen D."/>
            <person name="Martin F."/>
            <person name="Rosso M.-N."/>
            <person name="Henrissat B."/>
            <person name="Hibbett D."/>
            <person name="Martinez A.T."/>
            <person name="Grigoriev I.V."/>
        </authorList>
    </citation>
    <scope>NUCLEOTIDE SEQUENCE</scope>
    <source>
        <strain evidence="2">AH 40177</strain>
    </source>
</reference>
<comment type="caution">
    <text evidence="2">The sequence shown here is derived from an EMBL/GenBank/DDBJ whole genome shotgun (WGS) entry which is preliminary data.</text>
</comment>
<evidence type="ECO:0000313" key="2">
    <source>
        <dbReference type="EMBL" id="KAF9062471.1"/>
    </source>
</evidence>
<protein>
    <recommendedName>
        <fullName evidence="1">CxC2-like cysteine cluster KDZ transposase-associated domain-containing protein</fullName>
    </recommendedName>
</protein>
<evidence type="ECO:0000259" key="1">
    <source>
        <dbReference type="Pfam" id="PF18803"/>
    </source>
</evidence>
<proteinExistence type="predicted"/>
<keyword evidence="3" id="KW-1185">Reference proteome</keyword>
<dbReference type="Proteomes" id="UP000772434">
    <property type="component" value="Unassembled WGS sequence"/>
</dbReference>
<feature type="domain" description="CxC2-like cysteine cluster KDZ transposase-associated" evidence="1">
    <location>
        <begin position="178"/>
        <end position="264"/>
    </location>
</feature>
<gene>
    <name evidence="2" type="ORF">BDP27DRAFT_1427863</name>
</gene>
<evidence type="ECO:0000313" key="3">
    <source>
        <dbReference type="Proteomes" id="UP000772434"/>
    </source>
</evidence>
<dbReference type="Pfam" id="PF18803">
    <property type="entry name" value="CxC2"/>
    <property type="match status" value="1"/>
</dbReference>
<organism evidence="2 3">
    <name type="scientific">Rhodocollybia butyracea</name>
    <dbReference type="NCBI Taxonomy" id="206335"/>
    <lineage>
        <taxon>Eukaryota</taxon>
        <taxon>Fungi</taxon>
        <taxon>Dikarya</taxon>
        <taxon>Basidiomycota</taxon>
        <taxon>Agaricomycotina</taxon>
        <taxon>Agaricomycetes</taxon>
        <taxon>Agaricomycetidae</taxon>
        <taxon>Agaricales</taxon>
        <taxon>Marasmiineae</taxon>
        <taxon>Omphalotaceae</taxon>
        <taxon>Rhodocollybia</taxon>
    </lineage>
</organism>
<accession>A0A9P5PFK8</accession>
<name>A0A9P5PFK8_9AGAR</name>
<sequence length="271" mass="30373">MSKHIPDFTSTGLSKRVKVKKGDNPLARMTLTDFGISNANAPVITTKSLASGSSHHAKEKMFSTAPISPIKACPLVTTYENIQGDWEDLSGQEKVETQNTEGPKRKCSQKSDYLLLSWMKKHDEVLRAMMTTNLRSSDASVSRDFPVGSLAGVPEYTCLDCFSRKIKWNGLFFEDSSLQELSLCIQFGHCDGSVCPCPVAGPSDFTILHNNKLHSVNIDFCHCPKSVTKDHWEQLMLNEWLPATHEWPKTASTFCSLENFHVFSTWQDYCI</sequence>
<dbReference type="EMBL" id="JADNRY010000171">
    <property type="protein sequence ID" value="KAF9062471.1"/>
    <property type="molecule type" value="Genomic_DNA"/>
</dbReference>
<dbReference type="InterPro" id="IPR041457">
    <property type="entry name" value="CxC2_KDZ-assoc"/>
</dbReference>
<dbReference type="OrthoDB" id="2682806at2759"/>
<dbReference type="AlphaFoldDB" id="A0A9P5PFK8"/>